<evidence type="ECO:0000313" key="5">
    <source>
        <dbReference type="EMBL" id="XBH21013.1"/>
    </source>
</evidence>
<evidence type="ECO:0000256" key="4">
    <source>
        <dbReference type="SAM" id="SignalP"/>
    </source>
</evidence>
<reference evidence="5" key="1">
    <citation type="submission" date="2024-02" db="EMBL/GenBank/DDBJ databases">
        <title>Tomenella chthoni gen. nov. sp. nov., a member of the family Jonesiaceae isolated from bat guano.</title>
        <authorList>
            <person name="Miller S.L."/>
            <person name="King J."/>
            <person name="Sankaranarayanan K."/>
            <person name="Lawson P.A."/>
        </authorList>
    </citation>
    <scope>NUCLEOTIDE SEQUENCE</scope>
    <source>
        <strain evidence="5">BS-20</strain>
    </source>
</reference>
<accession>A0AAU7DVL7</accession>
<sequence length="439" mass="45714">MKKKFTTSLGAVAMTLALVGLTACGSEKPTNQPKSEGPVTVDFWYSVSGQPADTLVALVDEFNASQDATKVNAIFQGNYADTMAKLTNAVQSGGLPPLLQGGDTFTSYLKDTGLSVSPTEVKNSKGETFDPETLVPYLRDYYTIDDQLRSVPIMASQPVVFYNPEILARAGVSTDSPASLPDLFANAAAIHESTSTPGVTFQLNEWFSEVFSAGIGVDYCLVDNGLGAEPASSFNIASAPQVALWTEVQGLLDSGAMFNVGTDGAAAQTAFANGNAGMVIASTGVIGNLTEAATFDFGIWPLPTSNSGGAVPGGSSVWLLQDGIDETQQQAAADFVHFLASQESQTKVFSETGFLPSNSEALTALLVEAEGTEKVVLDQLNASQSTTAALGCHSGAMGEMRPGVRSALESISGGTVPADALQNAQEQANAALEKYNSRL</sequence>
<dbReference type="GO" id="GO:0055052">
    <property type="term" value="C:ATP-binding cassette (ABC) transporter complex, substrate-binding subunit-containing"/>
    <property type="evidence" value="ECO:0007669"/>
    <property type="project" value="TreeGrafter"/>
</dbReference>
<evidence type="ECO:0000256" key="1">
    <source>
        <dbReference type="ARBA" id="ARBA00008520"/>
    </source>
</evidence>
<keyword evidence="3 4" id="KW-0732">Signal</keyword>
<dbReference type="AlphaFoldDB" id="A0AAU7DVL7"/>
<evidence type="ECO:0000256" key="3">
    <source>
        <dbReference type="ARBA" id="ARBA00022729"/>
    </source>
</evidence>
<keyword evidence="2" id="KW-0813">Transport</keyword>
<dbReference type="PROSITE" id="PS51257">
    <property type="entry name" value="PROKAR_LIPOPROTEIN"/>
    <property type="match status" value="1"/>
</dbReference>
<feature type="signal peptide" evidence="4">
    <location>
        <begin position="1"/>
        <end position="25"/>
    </location>
</feature>
<name>A0AAU7DVL7_9MICO</name>
<dbReference type="SUPFAM" id="SSF53850">
    <property type="entry name" value="Periplasmic binding protein-like II"/>
    <property type="match status" value="1"/>
</dbReference>
<protein>
    <submittedName>
        <fullName evidence="5">Extracellular solute-binding protein</fullName>
    </submittedName>
</protein>
<dbReference type="Pfam" id="PF13416">
    <property type="entry name" value="SBP_bac_8"/>
    <property type="match status" value="1"/>
</dbReference>
<dbReference type="PANTHER" id="PTHR30061">
    <property type="entry name" value="MALTOSE-BINDING PERIPLASMIC PROTEIN"/>
    <property type="match status" value="1"/>
</dbReference>
<dbReference type="PANTHER" id="PTHR30061:SF50">
    <property type="entry name" value="MALTOSE_MALTODEXTRIN-BINDING PERIPLASMIC PROTEIN"/>
    <property type="match status" value="1"/>
</dbReference>
<gene>
    <name evidence="5" type="ORF">V5R04_12435</name>
</gene>
<proteinExistence type="inferred from homology"/>
<dbReference type="GO" id="GO:0042956">
    <property type="term" value="P:maltodextrin transmembrane transport"/>
    <property type="evidence" value="ECO:0007669"/>
    <property type="project" value="TreeGrafter"/>
</dbReference>
<evidence type="ECO:0000256" key="2">
    <source>
        <dbReference type="ARBA" id="ARBA00022448"/>
    </source>
</evidence>
<organism evidence="5">
    <name type="scientific">Jonesiaceae bacterium BS-20</name>
    <dbReference type="NCBI Taxonomy" id="3120821"/>
    <lineage>
        <taxon>Bacteria</taxon>
        <taxon>Bacillati</taxon>
        <taxon>Actinomycetota</taxon>
        <taxon>Actinomycetes</taxon>
        <taxon>Micrococcales</taxon>
        <taxon>Jonesiaceae</taxon>
    </lineage>
</organism>
<dbReference type="InterPro" id="IPR006059">
    <property type="entry name" value="SBP"/>
</dbReference>
<dbReference type="Gene3D" id="3.40.190.10">
    <property type="entry name" value="Periplasmic binding protein-like II"/>
    <property type="match status" value="2"/>
</dbReference>
<dbReference type="EMBL" id="CP146203">
    <property type="protein sequence ID" value="XBH21013.1"/>
    <property type="molecule type" value="Genomic_DNA"/>
</dbReference>
<comment type="similarity">
    <text evidence="1">Belongs to the bacterial solute-binding protein 1 family.</text>
</comment>
<dbReference type="GO" id="GO:0015768">
    <property type="term" value="P:maltose transport"/>
    <property type="evidence" value="ECO:0007669"/>
    <property type="project" value="TreeGrafter"/>
</dbReference>
<dbReference type="GO" id="GO:1901982">
    <property type="term" value="F:maltose binding"/>
    <property type="evidence" value="ECO:0007669"/>
    <property type="project" value="TreeGrafter"/>
</dbReference>
<feature type="chain" id="PRO_5043997465" evidence="4">
    <location>
        <begin position="26"/>
        <end position="439"/>
    </location>
</feature>